<protein>
    <recommendedName>
        <fullName evidence="3">BC1881 family protein</fullName>
    </recommendedName>
</protein>
<evidence type="ECO:0008006" key="3">
    <source>
        <dbReference type="Google" id="ProtNLM"/>
    </source>
</evidence>
<dbReference type="EMBL" id="LDZY01000005">
    <property type="protein sequence ID" value="KLU66313.1"/>
    <property type="molecule type" value="Genomic_DNA"/>
</dbReference>
<dbReference type="STRING" id="476652.DEAC_c17120"/>
<evidence type="ECO:0000313" key="2">
    <source>
        <dbReference type="Proteomes" id="UP000036356"/>
    </source>
</evidence>
<dbReference type="PATRIC" id="fig|476652.3.peg.1769"/>
<dbReference type="NCBIfam" id="NF033495">
    <property type="entry name" value="phage_BC1881"/>
    <property type="match status" value="1"/>
</dbReference>
<proteinExistence type="predicted"/>
<accession>A0A0J1FTJ0</accession>
<keyword evidence="2" id="KW-1185">Reference proteome</keyword>
<organism evidence="1 2">
    <name type="scientific">Desulfosporosinus acididurans</name>
    <dbReference type="NCBI Taxonomy" id="476652"/>
    <lineage>
        <taxon>Bacteria</taxon>
        <taxon>Bacillati</taxon>
        <taxon>Bacillota</taxon>
        <taxon>Clostridia</taxon>
        <taxon>Eubacteriales</taxon>
        <taxon>Desulfitobacteriaceae</taxon>
        <taxon>Desulfosporosinus</taxon>
    </lineage>
</organism>
<name>A0A0J1FTJ0_9FIRM</name>
<reference evidence="1 2" key="1">
    <citation type="submission" date="2015-06" db="EMBL/GenBank/DDBJ databases">
        <title>Draft genome of the moderately acidophilic sulfate reducer Candidatus Desulfosporosinus acididurans strain M1.</title>
        <authorList>
            <person name="Poehlein A."/>
            <person name="Petzsch P."/>
            <person name="Johnson B.D."/>
            <person name="Schloemann M."/>
            <person name="Daniel R."/>
            <person name="Muehling M."/>
        </authorList>
    </citation>
    <scope>NUCLEOTIDE SEQUENCE [LARGE SCALE GENOMIC DNA]</scope>
    <source>
        <strain evidence="1 2">M1</strain>
    </source>
</reference>
<dbReference type="InterPro" id="IPR047901">
    <property type="entry name" value="BC1881-like"/>
</dbReference>
<comment type="caution">
    <text evidence="1">The sequence shown here is derived from an EMBL/GenBank/DDBJ whole genome shotgun (WGS) entry which is preliminary data.</text>
</comment>
<gene>
    <name evidence="1" type="ORF">DEAC_c17120</name>
</gene>
<dbReference type="AlphaFoldDB" id="A0A0J1FTJ0"/>
<evidence type="ECO:0000313" key="1">
    <source>
        <dbReference type="EMBL" id="KLU66313.1"/>
    </source>
</evidence>
<dbReference type="Proteomes" id="UP000036356">
    <property type="component" value="Unassembled WGS sequence"/>
</dbReference>
<sequence>MPEKMGIISKEVVIIMPDLSKISTKSLVDELRNREAVQEITAEPYQEFEVRVESERIDSIPKSGPAVILVIWD</sequence>